<dbReference type="InterPro" id="IPR027417">
    <property type="entry name" value="P-loop_NTPase"/>
</dbReference>
<keyword evidence="3" id="KW-0813">Transport</keyword>
<dbReference type="GO" id="GO:0005524">
    <property type="term" value="F:ATP binding"/>
    <property type="evidence" value="ECO:0007669"/>
    <property type="project" value="UniProtKB-KW"/>
</dbReference>
<keyword evidence="8" id="KW-0472">Membrane</keyword>
<accession>A0A0R2N9X8</accession>
<dbReference type="EMBL" id="JQCQ01000036">
    <property type="protein sequence ID" value="KRO22646.1"/>
    <property type="molecule type" value="Genomic_DNA"/>
</dbReference>
<sequence>MVELKSYYSGEQAMENLVTVEHLTYKYQQNDERPALSDVSLNIEKGSWTAIVGRNGSGKSTLARCIDGLLDFKQGVIKVGGIELTNDSVWQVRDQIGMIFQNPDNQFVGATVEDDVAFGMENKNIDTETMHKTVNQVLEQVRMTEFKTHQPDQLSGGQKQRVAIAGVLAVAPDLIILDESTSMLDPEGRVEILSLIKELHQQKGLTVISITHDVNEATLADHVIVLNNSVIAGEGTPESVFTNHKLMNLTGLEPPFTERLKWSLEAKGLNHFDHQLMSEKGMVDNLWQLRSKK</sequence>
<dbReference type="InterPro" id="IPR003439">
    <property type="entry name" value="ABC_transporter-like_ATP-bd"/>
</dbReference>
<dbReference type="CDD" id="cd03225">
    <property type="entry name" value="ABC_cobalt_CbiO_domain1"/>
    <property type="match status" value="1"/>
</dbReference>
<dbReference type="NCBIfam" id="NF010167">
    <property type="entry name" value="PRK13648.1"/>
    <property type="match status" value="1"/>
</dbReference>
<dbReference type="Gene3D" id="3.40.50.300">
    <property type="entry name" value="P-loop containing nucleotide triphosphate hydrolases"/>
    <property type="match status" value="1"/>
</dbReference>
<evidence type="ECO:0000256" key="6">
    <source>
        <dbReference type="ARBA" id="ARBA00022840"/>
    </source>
</evidence>
<evidence type="ECO:0000313" key="11">
    <source>
        <dbReference type="Proteomes" id="UP000051249"/>
    </source>
</evidence>
<dbReference type="InterPro" id="IPR050095">
    <property type="entry name" value="ECF_ABC_transporter_ATP-bd"/>
</dbReference>
<dbReference type="GO" id="GO:0043190">
    <property type="term" value="C:ATP-binding cassette (ABC) transporter complex"/>
    <property type="evidence" value="ECO:0007669"/>
    <property type="project" value="TreeGrafter"/>
</dbReference>
<organism evidence="10 11">
    <name type="scientific">Pediococcus argentinicus</name>
    <dbReference type="NCBI Taxonomy" id="480391"/>
    <lineage>
        <taxon>Bacteria</taxon>
        <taxon>Bacillati</taxon>
        <taxon>Bacillota</taxon>
        <taxon>Bacilli</taxon>
        <taxon>Lactobacillales</taxon>
        <taxon>Lactobacillaceae</taxon>
        <taxon>Pediococcus</taxon>
    </lineage>
</organism>
<dbReference type="PANTHER" id="PTHR43553">
    <property type="entry name" value="HEAVY METAL TRANSPORTER"/>
    <property type="match status" value="1"/>
</dbReference>
<dbReference type="AlphaFoldDB" id="A0A0R2N9X8"/>
<dbReference type="FunFam" id="3.40.50.300:FF:000224">
    <property type="entry name" value="Energy-coupling factor transporter ATP-binding protein EcfA"/>
    <property type="match status" value="1"/>
</dbReference>
<dbReference type="PROSITE" id="PS00211">
    <property type="entry name" value="ABC_TRANSPORTER_1"/>
    <property type="match status" value="1"/>
</dbReference>
<evidence type="ECO:0000256" key="1">
    <source>
        <dbReference type="ARBA" id="ARBA00004202"/>
    </source>
</evidence>
<dbReference type="GO" id="GO:0016887">
    <property type="term" value="F:ATP hydrolysis activity"/>
    <property type="evidence" value="ECO:0007669"/>
    <property type="project" value="InterPro"/>
</dbReference>
<reference evidence="10 11" key="1">
    <citation type="journal article" date="2015" name="Genome Announc.">
        <title>Expanding the biotechnology potential of lactobacilli through comparative genomics of 213 strains and associated genera.</title>
        <authorList>
            <person name="Sun Z."/>
            <person name="Harris H.M."/>
            <person name="McCann A."/>
            <person name="Guo C."/>
            <person name="Argimon S."/>
            <person name="Zhang W."/>
            <person name="Yang X."/>
            <person name="Jeffery I.B."/>
            <person name="Cooney J.C."/>
            <person name="Kagawa T.F."/>
            <person name="Liu W."/>
            <person name="Song Y."/>
            <person name="Salvetti E."/>
            <person name="Wrobel A."/>
            <person name="Rasinkangas P."/>
            <person name="Parkhill J."/>
            <person name="Rea M.C."/>
            <person name="O'Sullivan O."/>
            <person name="Ritari J."/>
            <person name="Douillard F.P."/>
            <person name="Paul Ross R."/>
            <person name="Yang R."/>
            <person name="Briner A.E."/>
            <person name="Felis G.E."/>
            <person name="de Vos W.M."/>
            <person name="Barrangou R."/>
            <person name="Klaenhammer T.R."/>
            <person name="Caufield P.W."/>
            <person name="Cui Y."/>
            <person name="Zhang H."/>
            <person name="O'Toole P.W."/>
        </authorList>
    </citation>
    <scope>NUCLEOTIDE SEQUENCE [LARGE SCALE GENOMIC DNA]</scope>
    <source>
        <strain evidence="10 11">DSM 23026</strain>
    </source>
</reference>
<name>A0A0R2N9X8_9LACO</name>
<dbReference type="SUPFAM" id="SSF52540">
    <property type="entry name" value="P-loop containing nucleoside triphosphate hydrolases"/>
    <property type="match status" value="1"/>
</dbReference>
<dbReference type="Pfam" id="PF00005">
    <property type="entry name" value="ABC_tran"/>
    <property type="match status" value="1"/>
</dbReference>
<dbReference type="InterPro" id="IPR030947">
    <property type="entry name" value="EcfA_1"/>
</dbReference>
<comment type="subcellular location">
    <subcellularLocation>
        <location evidence="1">Cell membrane</location>
        <topology evidence="1">Peripheral membrane protein</topology>
    </subcellularLocation>
</comment>
<dbReference type="GO" id="GO:0042626">
    <property type="term" value="F:ATPase-coupled transmembrane transporter activity"/>
    <property type="evidence" value="ECO:0007669"/>
    <property type="project" value="TreeGrafter"/>
</dbReference>
<dbReference type="SMART" id="SM00382">
    <property type="entry name" value="AAA"/>
    <property type="match status" value="1"/>
</dbReference>
<evidence type="ECO:0000256" key="8">
    <source>
        <dbReference type="ARBA" id="ARBA00023136"/>
    </source>
</evidence>
<evidence type="ECO:0000256" key="5">
    <source>
        <dbReference type="ARBA" id="ARBA00022741"/>
    </source>
</evidence>
<dbReference type="PROSITE" id="PS50893">
    <property type="entry name" value="ABC_TRANSPORTER_2"/>
    <property type="match status" value="1"/>
</dbReference>
<dbReference type="PATRIC" id="fig|480391.4.peg.1160"/>
<dbReference type="PANTHER" id="PTHR43553:SF24">
    <property type="entry name" value="ENERGY-COUPLING FACTOR TRANSPORTER ATP-BINDING PROTEIN ECFA1"/>
    <property type="match status" value="1"/>
</dbReference>
<dbReference type="InterPro" id="IPR015856">
    <property type="entry name" value="ABC_transpr_CbiO/EcfA_su"/>
</dbReference>
<dbReference type="Proteomes" id="UP000051249">
    <property type="component" value="Unassembled WGS sequence"/>
</dbReference>
<keyword evidence="11" id="KW-1185">Reference proteome</keyword>
<keyword evidence="4" id="KW-1003">Cell membrane</keyword>
<dbReference type="InterPro" id="IPR017871">
    <property type="entry name" value="ABC_transporter-like_CS"/>
</dbReference>
<gene>
    <name evidence="10" type="ORF">IV88_GL001143</name>
</gene>
<evidence type="ECO:0000256" key="4">
    <source>
        <dbReference type="ARBA" id="ARBA00022475"/>
    </source>
</evidence>
<evidence type="ECO:0000256" key="3">
    <source>
        <dbReference type="ARBA" id="ARBA00022448"/>
    </source>
</evidence>
<keyword evidence="7" id="KW-1278">Translocase</keyword>
<evidence type="ECO:0000313" key="10">
    <source>
        <dbReference type="EMBL" id="KRO22646.1"/>
    </source>
</evidence>
<keyword evidence="6" id="KW-0067">ATP-binding</keyword>
<dbReference type="InterPro" id="IPR003593">
    <property type="entry name" value="AAA+_ATPase"/>
</dbReference>
<comment type="caution">
    <text evidence="10">The sequence shown here is derived from an EMBL/GenBank/DDBJ whole genome shotgun (WGS) entry which is preliminary data.</text>
</comment>
<comment type="similarity">
    <text evidence="2">Belongs to the ABC transporter superfamily.</text>
</comment>
<proteinExistence type="inferred from homology"/>
<feature type="domain" description="ABC transporter" evidence="9">
    <location>
        <begin position="18"/>
        <end position="253"/>
    </location>
</feature>
<keyword evidence="5" id="KW-0547">Nucleotide-binding</keyword>
<evidence type="ECO:0000256" key="2">
    <source>
        <dbReference type="ARBA" id="ARBA00005417"/>
    </source>
</evidence>
<evidence type="ECO:0000259" key="9">
    <source>
        <dbReference type="PROSITE" id="PS50893"/>
    </source>
</evidence>
<evidence type="ECO:0000256" key="7">
    <source>
        <dbReference type="ARBA" id="ARBA00022967"/>
    </source>
</evidence>
<protein>
    <submittedName>
        <fullName evidence="10">ABC superfamily ATP binding cassette transporter, ABC protein</fullName>
    </submittedName>
</protein>
<dbReference type="NCBIfam" id="TIGR04520">
    <property type="entry name" value="ECF_ATPase_1"/>
    <property type="match status" value="1"/>
</dbReference>